<organism evidence="1 2">
    <name type="scientific">Tritrichomonas musculus</name>
    <dbReference type="NCBI Taxonomy" id="1915356"/>
    <lineage>
        <taxon>Eukaryota</taxon>
        <taxon>Metamonada</taxon>
        <taxon>Parabasalia</taxon>
        <taxon>Tritrichomonadida</taxon>
        <taxon>Tritrichomonadidae</taxon>
        <taxon>Tritrichomonas</taxon>
    </lineage>
</organism>
<proteinExistence type="predicted"/>
<dbReference type="Proteomes" id="UP001470230">
    <property type="component" value="Unassembled WGS sequence"/>
</dbReference>
<sequence length="288" mass="34756">MGSWFSSSNQLKLYYNSDSSSTMIWSNDVIEIDPSIRKLIDHRTYGYIKELKQDHHLYEEHIKRYNDGERFWMYNRRCGNIARTIFRIKDGQKEVQKILLLDKDIIHNKYFELTPTGEWRPYIFGDNFETFLCSIENEELFLSHLDKWINKMFEQYKIEGDDQKLNGTAWSIVPDNFVIVHNESGVDDYVCIDEEYNYRPGMCKSEFLFYLAWYLHRPNLDKYSFYDMLCEKYHCKPELEKWNKIRITLLNSIYACFGTPDFEESNDYTQENLQICMQLAKKYLDVEK</sequence>
<evidence type="ECO:0000313" key="1">
    <source>
        <dbReference type="EMBL" id="KAK8881521.1"/>
    </source>
</evidence>
<dbReference type="EMBL" id="JAPFFF010000010">
    <property type="protein sequence ID" value="KAK8881521.1"/>
    <property type="molecule type" value="Genomic_DNA"/>
</dbReference>
<accession>A0ABR2JRX0</accession>
<name>A0ABR2JRX0_9EUKA</name>
<gene>
    <name evidence="1" type="ORF">M9Y10_004262</name>
</gene>
<keyword evidence="2" id="KW-1185">Reference proteome</keyword>
<reference evidence="1 2" key="1">
    <citation type="submission" date="2024-04" db="EMBL/GenBank/DDBJ databases">
        <title>Tritrichomonas musculus Genome.</title>
        <authorList>
            <person name="Alves-Ferreira E."/>
            <person name="Grigg M."/>
            <person name="Lorenzi H."/>
            <person name="Galac M."/>
        </authorList>
    </citation>
    <scope>NUCLEOTIDE SEQUENCE [LARGE SCALE GENOMIC DNA]</scope>
    <source>
        <strain evidence="1 2">EAF2021</strain>
    </source>
</reference>
<evidence type="ECO:0000313" key="2">
    <source>
        <dbReference type="Proteomes" id="UP001470230"/>
    </source>
</evidence>
<protein>
    <submittedName>
        <fullName evidence="1">Uncharacterized protein</fullName>
    </submittedName>
</protein>
<comment type="caution">
    <text evidence="1">The sequence shown here is derived from an EMBL/GenBank/DDBJ whole genome shotgun (WGS) entry which is preliminary data.</text>
</comment>